<sequence length="635" mass="67859">MRRILPLLVLLFLAVAVHAASAPTPVPSSGSASLPRGGYLYAYPPVTSPTFLVFRFNSTHPLHYGTGEGSKLRLSLSSSYASGGLELCAGCYFVLKAQEPSVVSYSFFFAPLSNLSSSLEERGFGRTSLSFSVRSPPETALSPFSLNVTFGSSAPVRFVLYDATAARTLFSSEMENTPPNLSYFFPSLQPGVYYLIFEGNATVFYDAFYSYAEANPASGTPGISAYPPSPGFPTGGVGALVRASYIHANGTQPCGYYKCTTDNATLLLLTSVVAETSDGGLQFFYAGVFDVVGKALGDFIVNATGVAQVFSSGVVGKGSVLERMSYAYPPPPREEIYFFEEKRNTTFPLFLSIWLSVGKGTGFALHFSASGSVDNATVILPSLSSAALGGWTGESYSPFPPFGRGALLGTELSVSVGSPVLYLSGYSTGPILNISAAGVLNASLSLSLFYSSSGGWKPFPVVYGYAADAPAGAAVVGENGSVNIFPSLEISLVGRVAQSAPLISYPTPPALFNKTPFTPPEKQWVFILSGGEGGAGRVRLLPLFIFVAVLAAAVTALVLLRRRVKEEVVVIEQPVVQQVKVVEQPVVQQKEEEKSVEEETDRKTKKFFETLSMIYKKVEPVEEEVEKKYYSEAEE</sequence>
<dbReference type="Proteomes" id="UP000240322">
    <property type="component" value="Unassembled WGS sequence"/>
</dbReference>
<comment type="caution">
    <text evidence="2">The sequence shown here is derived from an EMBL/GenBank/DDBJ whole genome shotgun (WGS) entry which is preliminary data.</text>
</comment>
<evidence type="ECO:0000256" key="1">
    <source>
        <dbReference type="SAM" id="Phobius"/>
    </source>
</evidence>
<protein>
    <recommendedName>
        <fullName evidence="4">Thermopsin</fullName>
    </recommendedName>
</protein>
<keyword evidence="1" id="KW-0812">Transmembrane</keyword>
<proteinExistence type="predicted"/>
<gene>
    <name evidence="2" type="ORF">B9Q03_10815</name>
</gene>
<keyword evidence="1" id="KW-1133">Transmembrane helix</keyword>
<dbReference type="EMBL" id="NEXE01000172">
    <property type="protein sequence ID" value="PSN87282.1"/>
    <property type="molecule type" value="Genomic_DNA"/>
</dbReference>
<keyword evidence="1" id="KW-0472">Membrane</keyword>
<organism evidence="2 3">
    <name type="scientific">Candidatus Marsarchaeota G2 archaeon OSP_D</name>
    <dbReference type="NCBI Taxonomy" id="1978157"/>
    <lineage>
        <taxon>Archaea</taxon>
        <taxon>Candidatus Marsarchaeota</taxon>
        <taxon>Candidatus Marsarchaeota group 2</taxon>
    </lineage>
</organism>
<evidence type="ECO:0000313" key="3">
    <source>
        <dbReference type="Proteomes" id="UP000240322"/>
    </source>
</evidence>
<feature type="transmembrane region" description="Helical" evidence="1">
    <location>
        <begin position="540"/>
        <end position="560"/>
    </location>
</feature>
<name>A0A2R6ALP1_9ARCH</name>
<evidence type="ECO:0008006" key="4">
    <source>
        <dbReference type="Google" id="ProtNLM"/>
    </source>
</evidence>
<reference evidence="2 3" key="1">
    <citation type="submission" date="2017-04" db="EMBL/GenBank/DDBJ databases">
        <title>Novel microbial lineages endemic to geothermal iron-oxide mats fill important gaps in the evolutionary history of Archaea.</title>
        <authorList>
            <person name="Jay Z.J."/>
            <person name="Beam J.P."/>
            <person name="Dlakic M."/>
            <person name="Rusch D.B."/>
            <person name="Kozubal M.A."/>
            <person name="Inskeep W.P."/>
        </authorList>
    </citation>
    <scope>NUCLEOTIDE SEQUENCE [LARGE SCALE GENOMIC DNA]</scope>
    <source>
        <strain evidence="2">OSP_D</strain>
    </source>
</reference>
<evidence type="ECO:0000313" key="2">
    <source>
        <dbReference type="EMBL" id="PSN87282.1"/>
    </source>
</evidence>
<dbReference type="AlphaFoldDB" id="A0A2R6ALP1"/>
<accession>A0A2R6ALP1</accession>